<dbReference type="RefSeq" id="WP_182708106.1">
    <property type="nucleotide sequence ID" value="NZ_JACJII010000001.1"/>
</dbReference>
<evidence type="ECO:0000256" key="1">
    <source>
        <dbReference type="SAM" id="Coils"/>
    </source>
</evidence>
<keyword evidence="2" id="KW-1133">Transmembrane helix</keyword>
<dbReference type="AlphaFoldDB" id="A0A7W3N4U4"/>
<proteinExistence type="predicted"/>
<keyword evidence="1" id="KW-0175">Coiled coil</keyword>
<comment type="caution">
    <text evidence="3">The sequence shown here is derived from an EMBL/GenBank/DDBJ whole genome shotgun (WGS) entry which is preliminary data.</text>
</comment>
<accession>A0A7W3N4U4</accession>
<keyword evidence="2" id="KW-0812">Transmembrane</keyword>
<feature type="coiled-coil region" evidence="1">
    <location>
        <begin position="55"/>
        <end position="82"/>
    </location>
</feature>
<feature type="transmembrane region" description="Helical" evidence="2">
    <location>
        <begin position="42"/>
        <end position="58"/>
    </location>
</feature>
<gene>
    <name evidence="3" type="ORF">HNR21_006466</name>
</gene>
<name>A0A7W3N4U4_9ACTN</name>
<sequence>MRIPKRVNDAWDWAESHGRVTAVILLIPVLAVGALWSPALAAFALGAVGAGLATYLRLARRIARLRAEVDELLRETGRLRHRNTMLASGIVQAESAATQKLLSIPELNEYVEPERRST</sequence>
<dbReference type="EMBL" id="JACJII010000001">
    <property type="protein sequence ID" value="MBA9007584.1"/>
    <property type="molecule type" value="Genomic_DNA"/>
</dbReference>
<keyword evidence="2" id="KW-0472">Membrane</keyword>
<feature type="transmembrane region" description="Helical" evidence="2">
    <location>
        <begin position="20"/>
        <end position="36"/>
    </location>
</feature>
<dbReference type="GO" id="GO:0051301">
    <property type="term" value="P:cell division"/>
    <property type="evidence" value="ECO:0007669"/>
    <property type="project" value="UniProtKB-KW"/>
</dbReference>
<evidence type="ECO:0000256" key="2">
    <source>
        <dbReference type="SAM" id="Phobius"/>
    </source>
</evidence>
<keyword evidence="3" id="KW-0132">Cell division</keyword>
<dbReference type="Proteomes" id="UP000539313">
    <property type="component" value="Unassembled WGS sequence"/>
</dbReference>
<organism evidence="3 4">
    <name type="scientific">Thermomonospora cellulosilytica</name>
    <dbReference type="NCBI Taxonomy" id="1411118"/>
    <lineage>
        <taxon>Bacteria</taxon>
        <taxon>Bacillati</taxon>
        <taxon>Actinomycetota</taxon>
        <taxon>Actinomycetes</taxon>
        <taxon>Streptosporangiales</taxon>
        <taxon>Thermomonosporaceae</taxon>
        <taxon>Thermomonospora</taxon>
    </lineage>
</organism>
<keyword evidence="3" id="KW-0131">Cell cycle</keyword>
<evidence type="ECO:0000313" key="3">
    <source>
        <dbReference type="EMBL" id="MBA9007584.1"/>
    </source>
</evidence>
<protein>
    <submittedName>
        <fullName evidence="3">Cell division protein FtsB</fullName>
    </submittedName>
</protein>
<reference evidence="3 4" key="1">
    <citation type="submission" date="2020-08" db="EMBL/GenBank/DDBJ databases">
        <title>Sequencing the genomes of 1000 actinobacteria strains.</title>
        <authorList>
            <person name="Klenk H.-P."/>
        </authorList>
    </citation>
    <scope>NUCLEOTIDE SEQUENCE [LARGE SCALE GENOMIC DNA]</scope>
    <source>
        <strain evidence="3 4">DSM 45823</strain>
    </source>
</reference>
<evidence type="ECO:0000313" key="4">
    <source>
        <dbReference type="Proteomes" id="UP000539313"/>
    </source>
</evidence>
<keyword evidence="4" id="KW-1185">Reference proteome</keyword>